<dbReference type="InterPro" id="IPR041357">
    <property type="entry name" value="LegC3_N_Legionellaceae"/>
</dbReference>
<dbReference type="Proteomes" id="UP000054422">
    <property type="component" value="Unassembled WGS sequence"/>
</dbReference>
<feature type="coiled-coil region" evidence="1">
    <location>
        <begin position="67"/>
        <end position="115"/>
    </location>
</feature>
<feature type="transmembrane region" description="Helical" evidence="3">
    <location>
        <begin position="397"/>
        <end position="423"/>
    </location>
</feature>
<dbReference type="NCBIfam" id="NF043059">
    <property type="entry name" value="T4SS_LegC3"/>
    <property type="match status" value="1"/>
</dbReference>
<dbReference type="Pfam" id="PF18654">
    <property type="entry name" value="LegC3_N"/>
    <property type="match status" value="1"/>
</dbReference>
<keyword evidence="3" id="KW-0812">Transmembrane</keyword>
<feature type="domain" description="LegC3 N-terminal Legionellaceae" evidence="4">
    <location>
        <begin position="1"/>
        <end position="291"/>
    </location>
</feature>
<sequence length="543" mass="62111">MSLASYDVKQELIKLTKNFLSIDHPFTELKDLLVNKKPIHLIHNQIAGQLSQIKNLDDLAITSRLEENAYQQQIKEDEEEKRRDIEEMRQDLRQKNKMTDELQSIKALKEQYDRQLLVYTHVHSHPDTPVVHQHPSQPVPVTLLNPNSHVHTHLEASLSRQDLERKIEVINRRILVITREFNTLAFREDEREIRRGNREKRLQARLGYVERKTGVTDTLTSVNRENLISNINRERKAIEQQYSSLLLKAEQLSYSIFLEEFERSLQITRRPSQEIEALRTIVRKMKEHLDYQQKAANIQLQLNRTVQAISENNSTLQQLNSKLVSLRLANPNLTKSNDNLEKENTGLRKLYDNHTKIRNKLIPPALTLSGLSLLFSIPLILTLAGIIPYAIAPAVVFTLVIAPPAILLLAGLGVGIAAITYAVKAYLNKSAIESNRETIENNTKQMSTNRQEIDTLENQTIPTLRQTLLQNEGSQILLTNDLQYAETLAKQALNQAKEVEPYVYSSTPFFKPDVNAQQHPSALGNTITTPSAPPYESLYPTFN</sequence>
<protein>
    <submittedName>
        <fullName evidence="5">Type IV secretion protein Dot</fullName>
    </submittedName>
</protein>
<accession>A0A0A2SR55</accession>
<dbReference type="STRING" id="1498499.EP47_06555"/>
<reference evidence="5 6" key="1">
    <citation type="submission" date="2014-05" db="EMBL/GenBank/DDBJ databases">
        <authorList>
            <person name="Rizzardi K."/>
            <person name="Winiecka-Krusnell J."/>
            <person name="Ramliden M."/>
            <person name="Alm E."/>
            <person name="Andersson S."/>
            <person name="Byfors S."/>
        </authorList>
    </citation>
    <scope>NUCLEOTIDE SEQUENCE [LARGE SCALE GENOMIC DNA]</scope>
    <source>
        <strain evidence="5 6">LEGN</strain>
    </source>
</reference>
<comment type="caution">
    <text evidence="5">The sequence shown here is derived from an EMBL/GenBank/DDBJ whole genome shotgun (WGS) entry which is preliminary data.</text>
</comment>
<evidence type="ECO:0000256" key="1">
    <source>
        <dbReference type="SAM" id="Coils"/>
    </source>
</evidence>
<proteinExistence type="predicted"/>
<organism evidence="5 6">
    <name type="scientific">Legionella norrlandica</name>
    <dbReference type="NCBI Taxonomy" id="1498499"/>
    <lineage>
        <taxon>Bacteria</taxon>
        <taxon>Pseudomonadati</taxon>
        <taxon>Pseudomonadota</taxon>
        <taxon>Gammaproteobacteria</taxon>
        <taxon>Legionellales</taxon>
        <taxon>Legionellaceae</taxon>
        <taxon>Legionella</taxon>
    </lineage>
</organism>
<keyword evidence="1" id="KW-0175">Coiled coil</keyword>
<evidence type="ECO:0000313" key="6">
    <source>
        <dbReference type="Proteomes" id="UP000054422"/>
    </source>
</evidence>
<keyword evidence="3" id="KW-0472">Membrane</keyword>
<dbReference type="RefSeq" id="WP_035888434.1">
    <property type="nucleotide sequence ID" value="NZ_JNCF01000013.1"/>
</dbReference>
<dbReference type="EMBL" id="JNCF01000013">
    <property type="protein sequence ID" value="KGP63610.1"/>
    <property type="molecule type" value="Genomic_DNA"/>
</dbReference>
<feature type="transmembrane region" description="Helical" evidence="3">
    <location>
        <begin position="365"/>
        <end position="391"/>
    </location>
</feature>
<name>A0A0A2SR55_9GAMM</name>
<dbReference type="AlphaFoldDB" id="A0A0A2SR55"/>
<keyword evidence="3" id="KW-1133">Transmembrane helix</keyword>
<dbReference type="OrthoDB" id="5652932at2"/>
<evidence type="ECO:0000256" key="3">
    <source>
        <dbReference type="SAM" id="Phobius"/>
    </source>
</evidence>
<evidence type="ECO:0000259" key="4">
    <source>
        <dbReference type="Pfam" id="PF18654"/>
    </source>
</evidence>
<feature type="region of interest" description="Disordered" evidence="2">
    <location>
        <begin position="523"/>
        <end position="543"/>
    </location>
</feature>
<evidence type="ECO:0000256" key="2">
    <source>
        <dbReference type="SAM" id="MobiDB-lite"/>
    </source>
</evidence>
<keyword evidence="6" id="KW-1185">Reference proteome</keyword>
<gene>
    <name evidence="5" type="ORF">EP47_06555</name>
</gene>
<evidence type="ECO:0000313" key="5">
    <source>
        <dbReference type="EMBL" id="KGP63610.1"/>
    </source>
</evidence>